<gene>
    <name evidence="2" type="ORF">L2737_18475</name>
</gene>
<keyword evidence="1" id="KW-1133">Transmembrane helix</keyword>
<reference evidence="2 3" key="1">
    <citation type="submission" date="2022-01" db="EMBL/GenBank/DDBJ databases">
        <title>Whole genome-based taxonomy of the Shewanellaceae.</title>
        <authorList>
            <person name="Martin-Rodriguez A.J."/>
        </authorList>
    </citation>
    <scope>NUCLEOTIDE SEQUENCE [LARGE SCALE GENOMIC DNA]</scope>
    <source>
        <strain evidence="2 3">DSM 24955</strain>
    </source>
</reference>
<sequence>MSYQEILLSILVTSIVALLPMLYLFFKVYVRRTDLSLEKQKIELEMFRKSLENSLYSTNEKMASNKERWEDVNHMIYEAAKRNIDVSSVTENSYLSSLSINRSEIEIDHNRAFLLAPINPRFENQVDIIKTACSDIGIDCETADEEFISGPILSVIIKKMLSANIVIAVIDGRNPNVFYELGLAHAFGKTVVMVSGGVEGIPFDIQSQRMVIVDWDDKDSIEKIRRSIAESMRWANKALQRTSR</sequence>
<feature type="transmembrane region" description="Helical" evidence="1">
    <location>
        <begin position="6"/>
        <end position="26"/>
    </location>
</feature>
<organism evidence="2 3">
    <name type="scientific">Shewanella electrodiphila</name>
    <dbReference type="NCBI Taxonomy" id="934143"/>
    <lineage>
        <taxon>Bacteria</taxon>
        <taxon>Pseudomonadati</taxon>
        <taxon>Pseudomonadota</taxon>
        <taxon>Gammaproteobacteria</taxon>
        <taxon>Alteromonadales</taxon>
        <taxon>Shewanellaceae</taxon>
        <taxon>Shewanella</taxon>
    </lineage>
</organism>
<keyword evidence="1" id="KW-0472">Membrane</keyword>
<keyword evidence="3" id="KW-1185">Reference proteome</keyword>
<proteinExistence type="predicted"/>
<accession>A0ABT0KUE0</accession>
<dbReference type="RefSeq" id="WP_248956708.1">
    <property type="nucleotide sequence ID" value="NZ_JAKIKU010000013.1"/>
</dbReference>
<comment type="caution">
    <text evidence="2">The sequence shown here is derived from an EMBL/GenBank/DDBJ whole genome shotgun (WGS) entry which is preliminary data.</text>
</comment>
<protein>
    <submittedName>
        <fullName evidence="2">Nucleoside 2-deoxyribosyltransferase</fullName>
    </submittedName>
</protein>
<evidence type="ECO:0000313" key="2">
    <source>
        <dbReference type="EMBL" id="MCL1047289.1"/>
    </source>
</evidence>
<name>A0ABT0KUE0_9GAMM</name>
<dbReference type="Proteomes" id="UP001202134">
    <property type="component" value="Unassembled WGS sequence"/>
</dbReference>
<evidence type="ECO:0000313" key="3">
    <source>
        <dbReference type="Proteomes" id="UP001202134"/>
    </source>
</evidence>
<evidence type="ECO:0000256" key="1">
    <source>
        <dbReference type="SAM" id="Phobius"/>
    </source>
</evidence>
<dbReference type="SUPFAM" id="SSF52309">
    <property type="entry name" value="N-(deoxy)ribosyltransferase-like"/>
    <property type="match status" value="1"/>
</dbReference>
<keyword evidence="1" id="KW-0812">Transmembrane</keyword>
<dbReference type="EMBL" id="JAKIKU010000013">
    <property type="protein sequence ID" value="MCL1047289.1"/>
    <property type="molecule type" value="Genomic_DNA"/>
</dbReference>